<organism evidence="6 7">
    <name type="scientific">Patiria miniata</name>
    <name type="common">Bat star</name>
    <name type="synonym">Asterina miniata</name>
    <dbReference type="NCBI Taxonomy" id="46514"/>
    <lineage>
        <taxon>Eukaryota</taxon>
        <taxon>Metazoa</taxon>
        <taxon>Echinodermata</taxon>
        <taxon>Eleutherozoa</taxon>
        <taxon>Asterozoa</taxon>
        <taxon>Asteroidea</taxon>
        <taxon>Valvatacea</taxon>
        <taxon>Valvatida</taxon>
        <taxon>Asterinidae</taxon>
        <taxon>Patiria</taxon>
    </lineage>
</organism>
<evidence type="ECO:0000259" key="4">
    <source>
        <dbReference type="PROSITE" id="PS50003"/>
    </source>
</evidence>
<dbReference type="OrthoDB" id="10057618at2759"/>
<dbReference type="CDD" id="cd17096">
    <property type="entry name" value="FERM_F1_kindlins"/>
    <property type="match status" value="1"/>
</dbReference>
<accession>A0A914BGJ2</accession>
<dbReference type="Pfam" id="PF00373">
    <property type="entry name" value="FERM_M"/>
    <property type="match status" value="2"/>
</dbReference>
<dbReference type="CDD" id="cd14473">
    <property type="entry name" value="FERM_B-lobe"/>
    <property type="match status" value="2"/>
</dbReference>
<feature type="domain" description="PH" evidence="4">
    <location>
        <begin position="395"/>
        <end position="491"/>
    </location>
</feature>
<dbReference type="SMART" id="SM00233">
    <property type="entry name" value="PH"/>
    <property type="match status" value="1"/>
</dbReference>
<dbReference type="GeneID" id="119742865"/>
<dbReference type="Gene3D" id="3.10.20.90">
    <property type="entry name" value="Phosphatidylinositol 3-kinase Catalytic Subunit, Chain A, domain 1"/>
    <property type="match status" value="2"/>
</dbReference>
<dbReference type="InterPro" id="IPR019747">
    <property type="entry name" value="FERM_CS"/>
</dbReference>
<dbReference type="InterPro" id="IPR000299">
    <property type="entry name" value="FERM_domain"/>
</dbReference>
<dbReference type="SUPFAM" id="SSF47031">
    <property type="entry name" value="Second domain of FERM"/>
    <property type="match status" value="1"/>
</dbReference>
<dbReference type="RefSeq" id="XP_038075016.1">
    <property type="nucleotide sequence ID" value="XM_038219088.1"/>
</dbReference>
<proteinExistence type="inferred from homology"/>
<dbReference type="Gene3D" id="2.30.29.30">
    <property type="entry name" value="Pleckstrin-homology domain (PH domain)/Phosphotyrosine-binding domain (PTB)"/>
    <property type="match status" value="2"/>
</dbReference>
<keyword evidence="2" id="KW-0130">Cell adhesion</keyword>
<dbReference type="InterPro" id="IPR011993">
    <property type="entry name" value="PH-like_dom_sf"/>
</dbReference>
<reference evidence="6" key="1">
    <citation type="submission" date="2022-11" db="UniProtKB">
        <authorList>
            <consortium name="EnsemblMetazoa"/>
        </authorList>
    </citation>
    <scope>IDENTIFICATION</scope>
</reference>
<comment type="similarity">
    <text evidence="1">Belongs to the kindlin family.</text>
</comment>
<dbReference type="InterPro" id="IPR019748">
    <property type="entry name" value="FERM_central"/>
</dbReference>
<evidence type="ECO:0000313" key="7">
    <source>
        <dbReference type="Proteomes" id="UP000887568"/>
    </source>
</evidence>
<dbReference type="CDD" id="cd13205">
    <property type="entry name" value="FERM_C_fermitin"/>
    <property type="match status" value="1"/>
</dbReference>
<dbReference type="AlphaFoldDB" id="A0A914BGJ2"/>
<dbReference type="PROSITE" id="PS50003">
    <property type="entry name" value="PH_DOMAIN"/>
    <property type="match status" value="1"/>
</dbReference>
<dbReference type="SMART" id="SM00295">
    <property type="entry name" value="B41"/>
    <property type="match status" value="1"/>
</dbReference>
<dbReference type="InterPro" id="IPR014352">
    <property type="entry name" value="FERM/acyl-CoA-bd_prot_sf"/>
</dbReference>
<dbReference type="InterPro" id="IPR037843">
    <property type="entry name" value="Kindlin/fermitin"/>
</dbReference>
<dbReference type="PANTHER" id="PTHR16160">
    <property type="entry name" value="FERMITIN 2-RELATED"/>
    <property type="match status" value="1"/>
</dbReference>
<feature type="compositionally biased region" description="Polar residues" evidence="3">
    <location>
        <begin position="200"/>
        <end position="218"/>
    </location>
</feature>
<evidence type="ECO:0000256" key="1">
    <source>
        <dbReference type="ARBA" id="ARBA00008052"/>
    </source>
</evidence>
<dbReference type="PROSITE" id="PS00661">
    <property type="entry name" value="FERM_2"/>
    <property type="match status" value="1"/>
</dbReference>
<dbReference type="PROSITE" id="PS50057">
    <property type="entry name" value="FERM_3"/>
    <property type="match status" value="1"/>
</dbReference>
<sequence length="695" mass="79485">MDPHMYKLPDGKYADGSWELNIYVTNLELEKQIRVTGDLHIGGVMLKLVESLDLKEQRDWSDHAIWWSEKNQWLKRTGSTLDQCHVQADAKLQFTPMHKTLRVQMPDMQLVDIRVDFSSNVFSSVIELSKEVGIRHPEELSFLKKPNARALNVKQRSNGRKKKDRDRDSMASSNSNEAASTGSLDGIPPHTPTRRPSPGFNRSVNSTPGHNGNTTLFSIHSSGSNFSDSFENLNMSLLNSPQTPSKEAREGLIKPNNYREKAWINSGWLDSSKSLMEQGIQENDTLMLRFKYFAFYDLDPKQDGVRINQIYEQAKWGLLNEEIDCTEEEMIMFAALQMQVNLQAQMPQPDPDAPTEGQDDIDKALTNLQDSLEGTSITTGQSDITSVPELCDNLRFFRPKKLTLKGYKRGYFVFRDTHLTQYKAQEDNHGAPVQTLNLNGCEVSHEVSIPNDRYGIKLLIKAPEGPMELWLRCESEEQYAKWMAACRLASKNKTMADSSYQAEVQGIQAFLGMQRSKKTSNPSINTENVDIQVEDYVSPRFLKKHKPKQVAARILDAHTSVKNMKLMEAKYNYIKAWQALPEYGVTYFVVKFRNSSKKEELIGIAYNRLIKMDINSGDSQKMWRYSTMKTWHVNWEVKEVLVQMEDENIQFSCSSADCKVVHEFIGGYIFLSMRSLDANQTLNKEMFHKLTGGWV</sequence>
<feature type="domain" description="FERM" evidence="5">
    <location>
        <begin position="203"/>
        <end position="676"/>
    </location>
</feature>
<dbReference type="GO" id="GO:0007160">
    <property type="term" value="P:cell-matrix adhesion"/>
    <property type="evidence" value="ECO:0007669"/>
    <property type="project" value="TreeGrafter"/>
</dbReference>
<dbReference type="InterPro" id="IPR035963">
    <property type="entry name" value="FERM_2"/>
</dbReference>
<dbReference type="GO" id="GO:0030055">
    <property type="term" value="C:cell-substrate junction"/>
    <property type="evidence" value="ECO:0007669"/>
    <property type="project" value="TreeGrafter"/>
</dbReference>
<feature type="region of interest" description="Disordered" evidence="3">
    <location>
        <begin position="146"/>
        <end position="218"/>
    </location>
</feature>
<dbReference type="InterPro" id="IPR019749">
    <property type="entry name" value="Band_41_domain"/>
</dbReference>
<dbReference type="GO" id="GO:0007229">
    <property type="term" value="P:integrin-mediated signaling pathway"/>
    <property type="evidence" value="ECO:0007669"/>
    <property type="project" value="InterPro"/>
</dbReference>
<feature type="compositionally biased region" description="Low complexity" evidence="3">
    <location>
        <begin position="170"/>
        <end position="183"/>
    </location>
</feature>
<dbReference type="PANTHER" id="PTHR16160:SF13">
    <property type="entry name" value="FERMITIN 2-RELATED"/>
    <property type="match status" value="1"/>
</dbReference>
<dbReference type="Gene3D" id="1.20.80.10">
    <property type="match status" value="1"/>
</dbReference>
<evidence type="ECO:0000313" key="6">
    <source>
        <dbReference type="EnsemblMetazoa" id="XP_038075016.1"/>
    </source>
</evidence>
<name>A0A914BGJ2_PATMI</name>
<dbReference type="InterPro" id="IPR037837">
    <property type="entry name" value="PH_Kindlin/fermitin"/>
</dbReference>
<dbReference type="CDD" id="cd01237">
    <property type="entry name" value="PH_fermitin"/>
    <property type="match status" value="1"/>
</dbReference>
<evidence type="ECO:0008006" key="8">
    <source>
        <dbReference type="Google" id="ProtNLM"/>
    </source>
</evidence>
<dbReference type="CDD" id="cd17095">
    <property type="entry name" value="FERM_F0_kindlins"/>
    <property type="match status" value="1"/>
</dbReference>
<dbReference type="OMA" id="PEHGIHY"/>
<dbReference type="InterPro" id="IPR040790">
    <property type="entry name" value="Kindlin_2_N"/>
</dbReference>
<keyword evidence="7" id="KW-1185">Reference proteome</keyword>
<dbReference type="EnsemblMetazoa" id="XM_038219088.1">
    <property type="protein sequence ID" value="XP_038075016.1"/>
    <property type="gene ID" value="LOC119742865"/>
</dbReference>
<evidence type="ECO:0000256" key="2">
    <source>
        <dbReference type="ARBA" id="ARBA00022889"/>
    </source>
</evidence>
<evidence type="ECO:0000259" key="5">
    <source>
        <dbReference type="PROSITE" id="PS50057"/>
    </source>
</evidence>
<dbReference type="InterPro" id="IPR001849">
    <property type="entry name" value="PH_domain"/>
</dbReference>
<protein>
    <recommendedName>
        <fullName evidence="8">PH domain-containing protein</fullName>
    </recommendedName>
</protein>
<evidence type="ECO:0000256" key="3">
    <source>
        <dbReference type="SAM" id="MobiDB-lite"/>
    </source>
</evidence>
<dbReference type="Pfam" id="PF18124">
    <property type="entry name" value="Kindlin_2_N"/>
    <property type="match status" value="1"/>
</dbReference>
<dbReference type="GO" id="GO:0005178">
    <property type="term" value="F:integrin binding"/>
    <property type="evidence" value="ECO:0007669"/>
    <property type="project" value="TreeGrafter"/>
</dbReference>
<dbReference type="SUPFAM" id="SSF50729">
    <property type="entry name" value="PH domain-like"/>
    <property type="match status" value="2"/>
</dbReference>
<dbReference type="Proteomes" id="UP000887568">
    <property type="component" value="Unplaced"/>
</dbReference>